<evidence type="ECO:0000313" key="1">
    <source>
        <dbReference type="EMBL" id="KAA6327798.1"/>
    </source>
</evidence>
<feature type="non-terminal residue" evidence="1">
    <location>
        <position position="1"/>
    </location>
</feature>
<organism evidence="1 2">
    <name type="scientific">Streblomastix strix</name>
    <dbReference type="NCBI Taxonomy" id="222440"/>
    <lineage>
        <taxon>Eukaryota</taxon>
        <taxon>Metamonada</taxon>
        <taxon>Preaxostyla</taxon>
        <taxon>Oxymonadida</taxon>
        <taxon>Streblomastigidae</taxon>
        <taxon>Streblomastix</taxon>
    </lineage>
</organism>
<dbReference type="EMBL" id="SNRW01043474">
    <property type="protein sequence ID" value="KAA6327798.1"/>
    <property type="molecule type" value="Genomic_DNA"/>
</dbReference>
<accession>A0A5J4R2M5</accession>
<protein>
    <submittedName>
        <fullName evidence="1">Uncharacterized protein</fullName>
    </submittedName>
</protein>
<sequence length="36" mass="4030">QYFPPELLNETGEGGITKTSQRPLGMRYVFIGSNDL</sequence>
<comment type="caution">
    <text evidence="1">The sequence shown here is derived from an EMBL/GenBank/DDBJ whole genome shotgun (WGS) entry which is preliminary data.</text>
</comment>
<reference evidence="1 2" key="1">
    <citation type="submission" date="2019-03" db="EMBL/GenBank/DDBJ databases">
        <title>Single cell metagenomics reveals metabolic interactions within the superorganism composed of flagellate Streblomastix strix and complex community of Bacteroidetes bacteria on its surface.</title>
        <authorList>
            <person name="Treitli S.C."/>
            <person name="Kolisko M."/>
            <person name="Husnik F."/>
            <person name="Keeling P."/>
            <person name="Hampl V."/>
        </authorList>
    </citation>
    <scope>NUCLEOTIDE SEQUENCE [LARGE SCALE GENOMIC DNA]</scope>
    <source>
        <strain evidence="1">ST1C</strain>
    </source>
</reference>
<dbReference type="AlphaFoldDB" id="A0A5J4R2M5"/>
<gene>
    <name evidence="1" type="ORF">EZS28_053787</name>
</gene>
<evidence type="ECO:0000313" key="2">
    <source>
        <dbReference type="Proteomes" id="UP000324800"/>
    </source>
</evidence>
<proteinExistence type="predicted"/>
<name>A0A5J4R2M5_9EUKA</name>
<dbReference type="Proteomes" id="UP000324800">
    <property type="component" value="Unassembled WGS sequence"/>
</dbReference>